<comment type="caution">
    <text evidence="1">The sequence shown here is derived from an EMBL/GenBank/DDBJ whole genome shotgun (WGS) entry which is preliminary data.</text>
</comment>
<evidence type="ECO:0000313" key="1">
    <source>
        <dbReference type="EMBL" id="CAD8116536.1"/>
    </source>
</evidence>
<proteinExistence type="predicted"/>
<sequence length="207" mass="24607">MNVQNLFERKIDYEDQSLIISSIRRNWIRFTIKINRGLWKENRNNAFVLYPSSQISNNFIDSYNAVYSTRMMTEYCNSVVAFDNQAIQNVIDNQTGLDYVDYNLLNNIIAQVIGMYTGIRGHKNTQQYDVFKYVSISFTSFPNPIKWQRIKYKQIVKNLVQEVQLNQIKLFQSKMVSFKFQYVIQINQLTKSSMYIRTKCKTFILFT</sequence>
<dbReference type="AlphaFoldDB" id="A0A8S1QM65"/>
<protein>
    <submittedName>
        <fullName evidence="1">Uncharacterized protein</fullName>
    </submittedName>
</protein>
<organism evidence="1 2">
    <name type="scientific">Paramecium primaurelia</name>
    <dbReference type="NCBI Taxonomy" id="5886"/>
    <lineage>
        <taxon>Eukaryota</taxon>
        <taxon>Sar</taxon>
        <taxon>Alveolata</taxon>
        <taxon>Ciliophora</taxon>
        <taxon>Intramacronucleata</taxon>
        <taxon>Oligohymenophorea</taxon>
        <taxon>Peniculida</taxon>
        <taxon>Parameciidae</taxon>
        <taxon>Paramecium</taxon>
    </lineage>
</organism>
<dbReference type="EMBL" id="CAJJDM010000183">
    <property type="protein sequence ID" value="CAD8116536.1"/>
    <property type="molecule type" value="Genomic_DNA"/>
</dbReference>
<reference evidence="1" key="1">
    <citation type="submission" date="2021-01" db="EMBL/GenBank/DDBJ databases">
        <authorList>
            <consortium name="Genoscope - CEA"/>
            <person name="William W."/>
        </authorList>
    </citation>
    <scope>NUCLEOTIDE SEQUENCE</scope>
</reference>
<gene>
    <name evidence="1" type="ORF">PPRIM_AZ9-3.1.T1740014</name>
</gene>
<name>A0A8S1QM65_PARPR</name>
<dbReference type="Proteomes" id="UP000688137">
    <property type="component" value="Unassembled WGS sequence"/>
</dbReference>
<evidence type="ECO:0000313" key="2">
    <source>
        <dbReference type="Proteomes" id="UP000688137"/>
    </source>
</evidence>
<accession>A0A8S1QM65</accession>
<keyword evidence="2" id="KW-1185">Reference proteome</keyword>